<dbReference type="Gene3D" id="1.20.120.520">
    <property type="entry name" value="nmb1532 protein domain like"/>
    <property type="match status" value="1"/>
</dbReference>
<sequence length="234" mass="24580">MPGTVSLVSALAPLPFPVTPRRPGDPEADVARLALAHRALCDGVRLLAGAAPAEEEPLPPPRRRALAAVGRVVLREVRAHTEREDAVLWPVLAACAGAHAADLEPLVEDHAVLGELLDRAGSALAASAAGDAGQAAAVLGELAVALDEHVAEEEREVFPLLRRCVSARDLARYEAFCVRGPGLRHAAAVLPWLAGACRDDAERAGLRAVTPVPLRLLGRLTGPGWRRRTALLGT</sequence>
<organism evidence="2 3">
    <name type="scientific">Geodermatophilus nigrescens</name>
    <dbReference type="NCBI Taxonomy" id="1070870"/>
    <lineage>
        <taxon>Bacteria</taxon>
        <taxon>Bacillati</taxon>
        <taxon>Actinomycetota</taxon>
        <taxon>Actinomycetes</taxon>
        <taxon>Geodermatophilales</taxon>
        <taxon>Geodermatophilaceae</taxon>
        <taxon>Geodermatophilus</taxon>
    </lineage>
</organism>
<name>A0A1M5IL70_9ACTN</name>
<dbReference type="STRING" id="1070870.SAMN05444351_2125"/>
<dbReference type="Proteomes" id="UP000184471">
    <property type="component" value="Unassembled WGS sequence"/>
</dbReference>
<feature type="domain" description="Hemerythrin-like" evidence="1">
    <location>
        <begin position="30"/>
        <end position="161"/>
    </location>
</feature>
<evidence type="ECO:0000313" key="2">
    <source>
        <dbReference type="EMBL" id="SHG29104.1"/>
    </source>
</evidence>
<proteinExistence type="predicted"/>
<dbReference type="EMBL" id="FQVX01000002">
    <property type="protein sequence ID" value="SHG29104.1"/>
    <property type="molecule type" value="Genomic_DNA"/>
</dbReference>
<dbReference type="InterPro" id="IPR012312">
    <property type="entry name" value="Hemerythrin-like"/>
</dbReference>
<evidence type="ECO:0000259" key="1">
    <source>
        <dbReference type="Pfam" id="PF01814"/>
    </source>
</evidence>
<dbReference type="AlphaFoldDB" id="A0A1M5IL70"/>
<evidence type="ECO:0000313" key="3">
    <source>
        <dbReference type="Proteomes" id="UP000184471"/>
    </source>
</evidence>
<reference evidence="2 3" key="1">
    <citation type="submission" date="2016-11" db="EMBL/GenBank/DDBJ databases">
        <authorList>
            <person name="Jaros S."/>
            <person name="Januszkiewicz K."/>
            <person name="Wedrychowicz H."/>
        </authorList>
    </citation>
    <scope>NUCLEOTIDE SEQUENCE [LARGE SCALE GENOMIC DNA]</scope>
    <source>
        <strain evidence="2 3">DSM 45408</strain>
    </source>
</reference>
<protein>
    <submittedName>
        <fullName evidence="2">Hemerythrin HHE cation binding domain-containing protein</fullName>
    </submittedName>
</protein>
<keyword evidence="3" id="KW-1185">Reference proteome</keyword>
<dbReference type="Pfam" id="PF01814">
    <property type="entry name" value="Hemerythrin"/>
    <property type="match status" value="1"/>
</dbReference>
<gene>
    <name evidence="2" type="ORF">SAMN05444351_2125</name>
</gene>
<accession>A0A1M5IL70</accession>